<accession>A0A4Y7T3S9</accession>
<evidence type="ECO:0000256" key="1">
    <source>
        <dbReference type="SAM" id="MobiDB-lite"/>
    </source>
</evidence>
<gene>
    <name evidence="2" type="ORF">FA13DRAFT_760428</name>
</gene>
<organism evidence="2 3">
    <name type="scientific">Coprinellus micaceus</name>
    <name type="common">Glistening ink-cap mushroom</name>
    <name type="synonym">Coprinus micaceus</name>
    <dbReference type="NCBI Taxonomy" id="71717"/>
    <lineage>
        <taxon>Eukaryota</taxon>
        <taxon>Fungi</taxon>
        <taxon>Dikarya</taxon>
        <taxon>Basidiomycota</taxon>
        <taxon>Agaricomycotina</taxon>
        <taxon>Agaricomycetes</taxon>
        <taxon>Agaricomycetidae</taxon>
        <taxon>Agaricales</taxon>
        <taxon>Agaricineae</taxon>
        <taxon>Psathyrellaceae</taxon>
        <taxon>Coprinellus</taxon>
    </lineage>
</organism>
<comment type="caution">
    <text evidence="2">The sequence shown here is derived from an EMBL/GenBank/DDBJ whole genome shotgun (WGS) entry which is preliminary data.</text>
</comment>
<dbReference type="EMBL" id="QPFP01000030">
    <property type="protein sequence ID" value="TEB28833.1"/>
    <property type="molecule type" value="Genomic_DNA"/>
</dbReference>
<evidence type="ECO:0000313" key="2">
    <source>
        <dbReference type="EMBL" id="TEB28833.1"/>
    </source>
</evidence>
<keyword evidence="3" id="KW-1185">Reference proteome</keyword>
<sequence length="123" mass="13544">MSFRLGVAFPLTARDVISWSKVGRRRPNLEREELRDHGAFIAGETVVVDAEKPCSSRAAMETNVTSDAGVTLHDSDSESRLWLRSGQRRVCPPIHARVSRAPTQPSRRLGSARAHPIGLCVSQ</sequence>
<dbReference type="AlphaFoldDB" id="A0A4Y7T3S9"/>
<protein>
    <submittedName>
        <fullName evidence="2">Uncharacterized protein</fullName>
    </submittedName>
</protein>
<reference evidence="2 3" key="1">
    <citation type="journal article" date="2019" name="Nat. Ecol. Evol.">
        <title>Megaphylogeny resolves global patterns of mushroom evolution.</title>
        <authorList>
            <person name="Varga T."/>
            <person name="Krizsan K."/>
            <person name="Foldi C."/>
            <person name="Dima B."/>
            <person name="Sanchez-Garcia M."/>
            <person name="Sanchez-Ramirez S."/>
            <person name="Szollosi G.J."/>
            <person name="Szarkandi J.G."/>
            <person name="Papp V."/>
            <person name="Albert L."/>
            <person name="Andreopoulos W."/>
            <person name="Angelini C."/>
            <person name="Antonin V."/>
            <person name="Barry K.W."/>
            <person name="Bougher N.L."/>
            <person name="Buchanan P."/>
            <person name="Buyck B."/>
            <person name="Bense V."/>
            <person name="Catcheside P."/>
            <person name="Chovatia M."/>
            <person name="Cooper J."/>
            <person name="Damon W."/>
            <person name="Desjardin D."/>
            <person name="Finy P."/>
            <person name="Geml J."/>
            <person name="Haridas S."/>
            <person name="Hughes K."/>
            <person name="Justo A."/>
            <person name="Karasinski D."/>
            <person name="Kautmanova I."/>
            <person name="Kiss B."/>
            <person name="Kocsube S."/>
            <person name="Kotiranta H."/>
            <person name="LaButti K.M."/>
            <person name="Lechner B.E."/>
            <person name="Liimatainen K."/>
            <person name="Lipzen A."/>
            <person name="Lukacs Z."/>
            <person name="Mihaltcheva S."/>
            <person name="Morgado L.N."/>
            <person name="Niskanen T."/>
            <person name="Noordeloos M.E."/>
            <person name="Ohm R.A."/>
            <person name="Ortiz-Santana B."/>
            <person name="Ovrebo C."/>
            <person name="Racz N."/>
            <person name="Riley R."/>
            <person name="Savchenko A."/>
            <person name="Shiryaev A."/>
            <person name="Soop K."/>
            <person name="Spirin V."/>
            <person name="Szebenyi C."/>
            <person name="Tomsovsky M."/>
            <person name="Tulloss R.E."/>
            <person name="Uehling J."/>
            <person name="Grigoriev I.V."/>
            <person name="Vagvolgyi C."/>
            <person name="Papp T."/>
            <person name="Martin F.M."/>
            <person name="Miettinen O."/>
            <person name="Hibbett D.S."/>
            <person name="Nagy L.G."/>
        </authorList>
    </citation>
    <scope>NUCLEOTIDE SEQUENCE [LARGE SCALE GENOMIC DNA]</scope>
    <source>
        <strain evidence="2 3">FP101781</strain>
    </source>
</reference>
<evidence type="ECO:0000313" key="3">
    <source>
        <dbReference type="Proteomes" id="UP000298030"/>
    </source>
</evidence>
<dbReference type="Proteomes" id="UP000298030">
    <property type="component" value="Unassembled WGS sequence"/>
</dbReference>
<proteinExistence type="predicted"/>
<feature type="region of interest" description="Disordered" evidence="1">
    <location>
        <begin position="99"/>
        <end position="123"/>
    </location>
</feature>
<name>A0A4Y7T3S9_COPMI</name>